<feature type="chain" id="PRO_5047072228" description="Peptidase M28 domain-containing protein" evidence="1">
    <location>
        <begin position="24"/>
        <end position="318"/>
    </location>
</feature>
<dbReference type="PANTHER" id="PTHR12147:SF26">
    <property type="entry name" value="PEPTIDASE M28 DOMAIN-CONTAINING PROTEIN"/>
    <property type="match status" value="1"/>
</dbReference>
<evidence type="ECO:0000313" key="4">
    <source>
        <dbReference type="Proteomes" id="UP000717634"/>
    </source>
</evidence>
<comment type="caution">
    <text evidence="3">The sequence shown here is derived from an EMBL/GenBank/DDBJ whole genome shotgun (WGS) entry which is preliminary data.</text>
</comment>
<dbReference type="Gene3D" id="3.40.630.10">
    <property type="entry name" value="Zn peptidases"/>
    <property type="match status" value="1"/>
</dbReference>
<evidence type="ECO:0000313" key="3">
    <source>
        <dbReference type="EMBL" id="NKI89341.1"/>
    </source>
</evidence>
<feature type="domain" description="Peptidase M28" evidence="2">
    <location>
        <begin position="94"/>
        <end position="312"/>
    </location>
</feature>
<feature type="signal peptide" evidence="1">
    <location>
        <begin position="1"/>
        <end position="23"/>
    </location>
</feature>
<dbReference type="SUPFAM" id="SSF53187">
    <property type="entry name" value="Zn-dependent exopeptidases"/>
    <property type="match status" value="1"/>
</dbReference>
<gene>
    <name evidence="3" type="ORF">HBN54_001936</name>
</gene>
<dbReference type="InterPro" id="IPR045175">
    <property type="entry name" value="M28_fam"/>
</dbReference>
<protein>
    <recommendedName>
        <fullName evidence="2">Peptidase M28 domain-containing protein</fullName>
    </recommendedName>
</protein>
<evidence type="ECO:0000256" key="1">
    <source>
        <dbReference type="SAM" id="SignalP"/>
    </source>
</evidence>
<accession>A0ABX1HGG5</accession>
<evidence type="ECO:0000259" key="2">
    <source>
        <dbReference type="Pfam" id="PF04389"/>
    </source>
</evidence>
<dbReference type="Proteomes" id="UP000717634">
    <property type="component" value="Unassembled WGS sequence"/>
</dbReference>
<reference evidence="3 4" key="1">
    <citation type="submission" date="2020-03" db="EMBL/GenBank/DDBJ databases">
        <title>Genomic Encyclopedia of Type Strains, Phase IV (KMG-V): Genome sequencing to study the core and pangenomes of soil and plant-associated prokaryotes.</title>
        <authorList>
            <person name="Whitman W."/>
        </authorList>
    </citation>
    <scope>NUCLEOTIDE SEQUENCE [LARGE SCALE GENOMIC DNA]</scope>
    <source>
        <strain evidence="3 4">1B</strain>
    </source>
</reference>
<keyword evidence="4" id="KW-1185">Reference proteome</keyword>
<dbReference type="RefSeq" id="WP_168672959.1">
    <property type="nucleotide sequence ID" value="NZ_JAAVTK010000004.1"/>
</dbReference>
<dbReference type="PANTHER" id="PTHR12147">
    <property type="entry name" value="METALLOPEPTIDASE M28 FAMILY MEMBER"/>
    <property type="match status" value="1"/>
</dbReference>
<name>A0ABX1HGG5_9BACT</name>
<keyword evidence="1" id="KW-0732">Signal</keyword>
<dbReference type="InterPro" id="IPR007484">
    <property type="entry name" value="Peptidase_M28"/>
</dbReference>
<proteinExistence type="predicted"/>
<organism evidence="3 4">
    <name type="scientific">Hymenobacter artigasi</name>
    <dbReference type="NCBI Taxonomy" id="2719616"/>
    <lineage>
        <taxon>Bacteria</taxon>
        <taxon>Pseudomonadati</taxon>
        <taxon>Bacteroidota</taxon>
        <taxon>Cytophagia</taxon>
        <taxon>Cytophagales</taxon>
        <taxon>Hymenobacteraceae</taxon>
        <taxon>Hymenobacter</taxon>
    </lineage>
</organism>
<dbReference type="EMBL" id="JAAVTK010000004">
    <property type="protein sequence ID" value="NKI89341.1"/>
    <property type="molecule type" value="Genomic_DNA"/>
</dbReference>
<dbReference type="Pfam" id="PF04389">
    <property type="entry name" value="Peptidase_M28"/>
    <property type="match status" value="1"/>
</dbReference>
<sequence>MKTILPTLLLLLLLLLPGRPALAQVVPPRSVAAADTARLRQHLTYLTTMPQPRNYTHPAVLDSVADYVAGRLRAAGAHEVGEQPYQVQGRTYRNVLGTFGPAAGPRLVIGAHYDVCGEQPGADDNGTGVAALLELARLLGQQASLPYRIELVAYTLEEPPFFRTANMGSYVHAAALKAAGIPVRGMVALEMLGYYDDRRGSQHYPIGPLKFIYGSRGNYVTVAQKFGNGPFGRRFARRYRQVAGLPVKRFKAPAWLPGIDFSDHLNYWKFDYPAVLLTDTAFYRNQSYHQTTDTLARLDMRRLALAVDALLATVLTGG</sequence>